<evidence type="ECO:0000313" key="7">
    <source>
        <dbReference type="Proteomes" id="UP000606921"/>
    </source>
</evidence>
<comment type="caution">
    <text evidence="6">The sequence shown here is derived from an EMBL/GenBank/DDBJ whole genome shotgun (WGS) entry which is preliminary data.</text>
</comment>
<accession>A0ABM8PRP0</accession>
<evidence type="ECO:0000256" key="2">
    <source>
        <dbReference type="ARBA" id="ARBA00022908"/>
    </source>
</evidence>
<dbReference type="Pfam" id="PF00589">
    <property type="entry name" value="Phage_integrase"/>
    <property type="match status" value="1"/>
</dbReference>
<dbReference type="EMBL" id="CABFWF030000013">
    <property type="protein sequence ID" value="CAD7044771.1"/>
    <property type="molecule type" value="Genomic_DNA"/>
</dbReference>
<dbReference type="Gene3D" id="3.30.160.390">
    <property type="entry name" value="Integrase, DNA-binding domain"/>
    <property type="match status" value="1"/>
</dbReference>
<keyword evidence="7" id="KW-1185">Reference proteome</keyword>
<dbReference type="InterPro" id="IPR053876">
    <property type="entry name" value="Phage_int_M"/>
</dbReference>
<dbReference type="InterPro" id="IPR010998">
    <property type="entry name" value="Integrase_recombinase_N"/>
</dbReference>
<evidence type="ECO:0000256" key="3">
    <source>
        <dbReference type="ARBA" id="ARBA00023125"/>
    </source>
</evidence>
<dbReference type="InterPro" id="IPR013762">
    <property type="entry name" value="Integrase-like_cat_sf"/>
</dbReference>
<dbReference type="InterPro" id="IPR050808">
    <property type="entry name" value="Phage_Integrase"/>
</dbReference>
<dbReference type="PANTHER" id="PTHR30629:SF2">
    <property type="entry name" value="PROPHAGE INTEGRASE INTS-RELATED"/>
    <property type="match status" value="1"/>
</dbReference>
<feature type="domain" description="Tyr recombinase" evidence="5">
    <location>
        <begin position="214"/>
        <end position="387"/>
    </location>
</feature>
<keyword evidence="3" id="KW-0238">DNA-binding</keyword>
<dbReference type="InterPro" id="IPR002104">
    <property type="entry name" value="Integrase_catalytic"/>
</dbReference>
<dbReference type="PANTHER" id="PTHR30629">
    <property type="entry name" value="PROPHAGE INTEGRASE"/>
    <property type="match status" value="1"/>
</dbReference>
<dbReference type="SUPFAM" id="SSF56349">
    <property type="entry name" value="DNA breaking-rejoining enzymes"/>
    <property type="match status" value="1"/>
</dbReference>
<keyword evidence="4" id="KW-0233">DNA recombination</keyword>
<dbReference type="Pfam" id="PF22022">
    <property type="entry name" value="Phage_int_M"/>
    <property type="match status" value="1"/>
</dbReference>
<dbReference type="CDD" id="cd00801">
    <property type="entry name" value="INT_P4_C"/>
    <property type="match status" value="1"/>
</dbReference>
<reference evidence="6 7" key="1">
    <citation type="submission" date="2020-11" db="EMBL/GenBank/DDBJ databases">
        <authorList>
            <person name="Lassalle F."/>
        </authorList>
    </citation>
    <scope>NUCLEOTIDE SEQUENCE [LARGE SCALE GENOMIC DNA]</scope>
    <source>
        <strain evidence="6 7">JC140</strain>
    </source>
</reference>
<dbReference type="PROSITE" id="PS51898">
    <property type="entry name" value="TYR_RECOMBINASE"/>
    <property type="match status" value="1"/>
</dbReference>
<protein>
    <submittedName>
        <fullName evidence="6">Site-specific integrase</fullName>
    </submittedName>
</protein>
<organism evidence="6 7">
    <name type="scientific">Pseudorhizobium endolithicum</name>
    <dbReference type="NCBI Taxonomy" id="1191678"/>
    <lineage>
        <taxon>Bacteria</taxon>
        <taxon>Pseudomonadati</taxon>
        <taxon>Pseudomonadota</taxon>
        <taxon>Alphaproteobacteria</taxon>
        <taxon>Hyphomicrobiales</taxon>
        <taxon>Rhizobiaceae</taxon>
        <taxon>Rhizobium/Agrobacterium group</taxon>
        <taxon>Pseudorhizobium</taxon>
    </lineage>
</organism>
<comment type="similarity">
    <text evidence="1">Belongs to the 'phage' integrase family.</text>
</comment>
<dbReference type="InterPro" id="IPR025166">
    <property type="entry name" value="Integrase_DNA_bind_dom"/>
</dbReference>
<proteinExistence type="inferred from homology"/>
<name>A0ABM8PRP0_9HYPH</name>
<evidence type="ECO:0000259" key="5">
    <source>
        <dbReference type="PROSITE" id="PS51898"/>
    </source>
</evidence>
<dbReference type="Proteomes" id="UP000606921">
    <property type="component" value="Unassembled WGS sequence"/>
</dbReference>
<dbReference type="Pfam" id="PF13356">
    <property type="entry name" value="Arm-DNA-bind_3"/>
    <property type="match status" value="1"/>
</dbReference>
<dbReference type="InterPro" id="IPR011010">
    <property type="entry name" value="DNA_brk_join_enz"/>
</dbReference>
<evidence type="ECO:0000313" key="6">
    <source>
        <dbReference type="EMBL" id="CAD7044771.1"/>
    </source>
</evidence>
<keyword evidence="2" id="KW-0229">DNA integration</keyword>
<dbReference type="Gene3D" id="1.10.150.130">
    <property type="match status" value="1"/>
</dbReference>
<gene>
    <name evidence="6" type="ORF">REJC140_03866</name>
</gene>
<dbReference type="Gene3D" id="1.10.443.10">
    <property type="entry name" value="Intergrase catalytic core"/>
    <property type="match status" value="1"/>
</dbReference>
<evidence type="ECO:0000256" key="1">
    <source>
        <dbReference type="ARBA" id="ARBA00008857"/>
    </source>
</evidence>
<evidence type="ECO:0000256" key="4">
    <source>
        <dbReference type="ARBA" id="ARBA00023172"/>
    </source>
</evidence>
<dbReference type="InterPro" id="IPR038488">
    <property type="entry name" value="Integrase_DNA-bd_sf"/>
</dbReference>
<sequence>MARAVNKLTAVAVQKASRPGLYADGLGLYLQVAQGGSKSWLFRFMRDGKARKMGLGPVHTVTLAMAREKALEARRKLLDDVDPIEEKKAVKQARRLAEAKTVSFEEAARQYIESHQAGWKNEVHAAQWPSTLKAYVYPVFGQLAVADVDVGLVLKALQPIWNEKPETASRVRGRIEKVLDWSKARGYRQGENPARWKGHLDHLLPRRSKVKTVKHHPALPYQEIGGFMSSLRDMEGISPRALEFAILTATRTGETVGARWPEIDMEGKMWVIPAERMKAGREHRVPLSDRAVEILRSLVSDKDSDYVFIGDKKGKPLSNMSLLMTLRRMKRTDLTTHGFRSTFRDWCAEMTAYPNELCEMALAHTVSDKVEAAYRRGDMLEKRRRLMRDWAKFCGAVTKSADVVPLRERANA</sequence>